<sequence length="198" mass="21024">MNRLLALGALLALSGCQAGGNIRTLDLSFGSYESSPAVLTHLSFEQPLARTPEMIVASSADVPGTLGGRTNSASVLSPPTDTDGDGAWTIRAQWVELTTDKAWTATAVVPLDRIRIDENVAVIGIVFGPNGEMLIASDEPTPDPSGYRDAARVCGSRAPDGDRAWRLDTDRFPEMTDFLDPPPPSVRDPFCPAGETGR</sequence>
<gene>
    <name evidence="3" type="ORF">jaqu_13710</name>
</gene>
<dbReference type="EMBL" id="JYFE01000025">
    <property type="protein sequence ID" value="KIT16873.1"/>
    <property type="molecule type" value="Genomic_DNA"/>
</dbReference>
<feature type="compositionally biased region" description="Basic and acidic residues" evidence="1">
    <location>
        <begin position="159"/>
        <end position="174"/>
    </location>
</feature>
<organism evidence="3 4">
    <name type="scientific">Jannaschia aquimarina</name>
    <dbReference type="NCBI Taxonomy" id="935700"/>
    <lineage>
        <taxon>Bacteria</taxon>
        <taxon>Pseudomonadati</taxon>
        <taxon>Pseudomonadota</taxon>
        <taxon>Alphaproteobacteria</taxon>
        <taxon>Rhodobacterales</taxon>
        <taxon>Roseobacteraceae</taxon>
        <taxon>Jannaschia</taxon>
    </lineage>
</organism>
<feature type="region of interest" description="Disordered" evidence="1">
    <location>
        <begin position="140"/>
        <end position="198"/>
    </location>
</feature>
<comment type="caution">
    <text evidence="3">The sequence shown here is derived from an EMBL/GenBank/DDBJ whole genome shotgun (WGS) entry which is preliminary data.</text>
</comment>
<dbReference type="RefSeq" id="WP_043918206.1">
    <property type="nucleotide sequence ID" value="NZ_FZPF01000006.1"/>
</dbReference>
<name>A0A0D1DAD6_9RHOB</name>
<dbReference type="AlphaFoldDB" id="A0A0D1DAD6"/>
<reference evidence="3 4" key="1">
    <citation type="submission" date="2015-02" db="EMBL/GenBank/DDBJ databases">
        <title>Genome Sequence of Jannaschia aquimarina DSM28248, a member of the Roseobacter clade.</title>
        <authorList>
            <person name="Voget S."/>
            <person name="Daniel R."/>
        </authorList>
    </citation>
    <scope>NUCLEOTIDE SEQUENCE [LARGE SCALE GENOMIC DNA]</scope>
    <source>
        <strain evidence="3 4">GSW-M26</strain>
    </source>
</reference>
<dbReference type="OrthoDB" id="7869516at2"/>
<keyword evidence="2" id="KW-0732">Signal</keyword>
<feature type="chain" id="PRO_5002240233" description="Lipoprotein" evidence="2">
    <location>
        <begin position="19"/>
        <end position="198"/>
    </location>
</feature>
<protein>
    <recommendedName>
        <fullName evidence="5">Lipoprotein</fullName>
    </recommendedName>
</protein>
<keyword evidence="4" id="KW-1185">Reference proteome</keyword>
<dbReference type="STRING" id="935700.jaqu_13710"/>
<dbReference type="Proteomes" id="UP000032232">
    <property type="component" value="Unassembled WGS sequence"/>
</dbReference>
<evidence type="ECO:0008006" key="5">
    <source>
        <dbReference type="Google" id="ProtNLM"/>
    </source>
</evidence>
<dbReference type="PROSITE" id="PS51257">
    <property type="entry name" value="PROKAR_LIPOPROTEIN"/>
    <property type="match status" value="1"/>
</dbReference>
<feature type="signal peptide" evidence="2">
    <location>
        <begin position="1"/>
        <end position="18"/>
    </location>
</feature>
<evidence type="ECO:0000313" key="4">
    <source>
        <dbReference type="Proteomes" id="UP000032232"/>
    </source>
</evidence>
<evidence type="ECO:0000256" key="1">
    <source>
        <dbReference type="SAM" id="MobiDB-lite"/>
    </source>
</evidence>
<proteinExistence type="predicted"/>
<dbReference type="PATRIC" id="fig|935700.4.peg.1424"/>
<accession>A0A0D1DAD6</accession>
<evidence type="ECO:0000313" key="3">
    <source>
        <dbReference type="EMBL" id="KIT16873.1"/>
    </source>
</evidence>
<evidence type="ECO:0000256" key="2">
    <source>
        <dbReference type="SAM" id="SignalP"/>
    </source>
</evidence>